<reference evidence="8" key="1">
    <citation type="submission" date="2024-10" db="EMBL/GenBank/DDBJ databases">
        <authorList>
            <person name="Ryan C."/>
        </authorList>
    </citation>
    <scope>NUCLEOTIDE SEQUENCE [LARGE SCALE GENOMIC DNA]</scope>
</reference>
<keyword evidence="2" id="KW-0943">RNA-mediated gene silencing</keyword>
<evidence type="ECO:0000256" key="1">
    <source>
        <dbReference type="ARBA" id="ARBA00023054"/>
    </source>
</evidence>
<feature type="compositionally biased region" description="Acidic residues" evidence="4">
    <location>
        <begin position="1"/>
        <end position="13"/>
    </location>
</feature>
<dbReference type="InterPro" id="IPR005379">
    <property type="entry name" value="FDM1-5/IDN2_XH"/>
</dbReference>
<evidence type="ECO:0000259" key="7">
    <source>
        <dbReference type="Pfam" id="PF03470"/>
    </source>
</evidence>
<dbReference type="Pfam" id="PF03470">
    <property type="entry name" value="zf-XS"/>
    <property type="match status" value="1"/>
</dbReference>
<keyword evidence="1 3" id="KW-0175">Coiled coil</keyword>
<name>A0ABC8X022_9POAL</name>
<evidence type="ECO:0000256" key="2">
    <source>
        <dbReference type="ARBA" id="ARBA00023158"/>
    </source>
</evidence>
<sequence>MENSSAEESDDSGSEMPEYKKKIHAQLQAGEMKVKHGEKAFRCPFCKGKRKQDYKLNELLQHATGVGAANQRKARERAAHLALAMYLESDLATSSGKSLQLAVVPKHVKNEQDQPLEVAILGNPKDRMTCAIVEFAKDWSGFDSSIAFETHFIQEKYSKADWNKENCRRGYPYGWLARFDDYHSPGPIGEHLRKNGGLRSVGDWEREGQEEIESCITNYVCQIEEKNEHIRKLEQKNNQKAMELRRMEQVFCKKISKMIEDNHKLDEELKIWQRKIDNRRKELEDLASNSITVDKAKLDEDFEKLANENESLNSAIQKQMEANKELFCLLEKQESQEDTNVALRVLTYLEQQLDSKHEIELEIEQLEGESEVRKHMGAEEDTKLQQELAEMRKKLDDIDEDVDYTKNDNQTFYREERASEELEDAKKEMIRALEQRSGKSRVRSNMHFGVKRMGELNQKAFHAAACKERIAKDDFDVEFALICSKWEHEIRQPGWYINADGETCVWSNIYLTPQEKIQEDDERLQALMAEFGEEAHGVVVKALHEMHEYSPHERYPVPELWSLKDDRKATILEVLTYLFKQWKTNKNKRTYCCARSGELPL</sequence>
<evidence type="ECO:0000256" key="3">
    <source>
        <dbReference type="SAM" id="Coils"/>
    </source>
</evidence>
<feature type="coiled-coil region" evidence="3">
    <location>
        <begin position="216"/>
        <end position="325"/>
    </location>
</feature>
<dbReference type="EMBL" id="OZ075123">
    <property type="protein sequence ID" value="CAL4917806.1"/>
    <property type="molecule type" value="Genomic_DNA"/>
</dbReference>
<feature type="domain" description="Factor of DNA methylation 1-5/IDN2" evidence="6">
    <location>
        <begin position="451"/>
        <end position="588"/>
    </location>
</feature>
<evidence type="ECO:0000313" key="8">
    <source>
        <dbReference type="EMBL" id="CAL4917806.1"/>
    </source>
</evidence>
<feature type="domain" description="Zinc finger-XS" evidence="7">
    <location>
        <begin position="43"/>
        <end position="84"/>
    </location>
</feature>
<dbReference type="InterPro" id="IPR038588">
    <property type="entry name" value="XS_domain_sf"/>
</dbReference>
<dbReference type="Proteomes" id="UP001497457">
    <property type="component" value="Chromosome 13rd"/>
</dbReference>
<feature type="region of interest" description="Disordered" evidence="4">
    <location>
        <begin position="1"/>
        <end position="24"/>
    </location>
</feature>
<keyword evidence="9" id="KW-1185">Reference proteome</keyword>
<dbReference type="InterPro" id="IPR045177">
    <property type="entry name" value="FDM1-5/IDN2"/>
</dbReference>
<evidence type="ECO:0000313" key="9">
    <source>
        <dbReference type="Proteomes" id="UP001497457"/>
    </source>
</evidence>
<evidence type="ECO:0000256" key="4">
    <source>
        <dbReference type="SAM" id="MobiDB-lite"/>
    </source>
</evidence>
<dbReference type="GO" id="GO:0031047">
    <property type="term" value="P:regulatory ncRNA-mediated gene silencing"/>
    <property type="evidence" value="ECO:0007669"/>
    <property type="project" value="UniProtKB-KW"/>
</dbReference>
<dbReference type="InterPro" id="IPR005380">
    <property type="entry name" value="XS_domain"/>
</dbReference>
<protein>
    <submittedName>
        <fullName evidence="8">Uncharacterized protein</fullName>
    </submittedName>
</protein>
<proteinExistence type="predicted"/>
<organism evidence="8 9">
    <name type="scientific">Urochloa decumbens</name>
    <dbReference type="NCBI Taxonomy" id="240449"/>
    <lineage>
        <taxon>Eukaryota</taxon>
        <taxon>Viridiplantae</taxon>
        <taxon>Streptophyta</taxon>
        <taxon>Embryophyta</taxon>
        <taxon>Tracheophyta</taxon>
        <taxon>Spermatophyta</taxon>
        <taxon>Magnoliopsida</taxon>
        <taxon>Liliopsida</taxon>
        <taxon>Poales</taxon>
        <taxon>Poaceae</taxon>
        <taxon>PACMAD clade</taxon>
        <taxon>Panicoideae</taxon>
        <taxon>Panicodae</taxon>
        <taxon>Paniceae</taxon>
        <taxon>Melinidinae</taxon>
        <taxon>Urochloa</taxon>
    </lineage>
</organism>
<feature type="coiled-coil region" evidence="3">
    <location>
        <begin position="349"/>
        <end position="435"/>
    </location>
</feature>
<accession>A0ABC8X022</accession>
<dbReference type="Pfam" id="PF03469">
    <property type="entry name" value="XH"/>
    <property type="match status" value="1"/>
</dbReference>
<dbReference type="PANTHER" id="PTHR21596">
    <property type="entry name" value="RIBONUCLEASE P SUBUNIT P38"/>
    <property type="match status" value="1"/>
</dbReference>
<dbReference type="Pfam" id="PF03468">
    <property type="entry name" value="XS"/>
    <property type="match status" value="1"/>
</dbReference>
<dbReference type="PANTHER" id="PTHR21596:SF63">
    <property type="entry name" value="FACTOR OF DNA METHYLATION 1"/>
    <property type="match status" value="1"/>
</dbReference>
<gene>
    <name evidence="8" type="ORF">URODEC1_LOCUS18793</name>
</gene>
<feature type="domain" description="XS" evidence="5">
    <location>
        <begin position="114"/>
        <end position="183"/>
    </location>
</feature>
<evidence type="ECO:0000259" key="5">
    <source>
        <dbReference type="Pfam" id="PF03468"/>
    </source>
</evidence>
<dbReference type="InterPro" id="IPR005381">
    <property type="entry name" value="Znf-XS_domain"/>
</dbReference>
<dbReference type="Gene3D" id="3.30.70.2890">
    <property type="entry name" value="XS domain"/>
    <property type="match status" value="1"/>
</dbReference>
<dbReference type="AlphaFoldDB" id="A0ABC8X022"/>
<evidence type="ECO:0000259" key="6">
    <source>
        <dbReference type="Pfam" id="PF03469"/>
    </source>
</evidence>